<dbReference type="PANTHER" id="PTHR28457:SF1">
    <property type="entry name" value="CILIA- AND FLAGELLA-ASSOCIATED PROTEIN 119"/>
    <property type="match status" value="1"/>
</dbReference>
<dbReference type="AlphaFoldDB" id="A0A7S4HD98"/>
<evidence type="ECO:0000313" key="1">
    <source>
        <dbReference type="EMBL" id="CAE2195750.1"/>
    </source>
</evidence>
<dbReference type="InterPro" id="IPR032727">
    <property type="entry name" value="CLAMP"/>
</dbReference>
<organism evidence="1">
    <name type="scientific">Prymnesium polylepis</name>
    <dbReference type="NCBI Taxonomy" id="72548"/>
    <lineage>
        <taxon>Eukaryota</taxon>
        <taxon>Haptista</taxon>
        <taxon>Haptophyta</taxon>
        <taxon>Prymnesiophyceae</taxon>
        <taxon>Prymnesiales</taxon>
        <taxon>Prymnesiaceae</taxon>
        <taxon>Prymnesium</taxon>
    </lineage>
</organism>
<protein>
    <recommendedName>
        <fullName evidence="2">Coiled-coil domain-containing protein 189</fullName>
    </recommendedName>
</protein>
<reference evidence="1" key="1">
    <citation type="submission" date="2021-01" db="EMBL/GenBank/DDBJ databases">
        <authorList>
            <person name="Corre E."/>
            <person name="Pelletier E."/>
            <person name="Niang G."/>
            <person name="Scheremetjew M."/>
            <person name="Finn R."/>
            <person name="Kale V."/>
            <person name="Holt S."/>
            <person name="Cochrane G."/>
            <person name="Meng A."/>
            <person name="Brown T."/>
            <person name="Cohen L."/>
        </authorList>
    </citation>
    <scope>NUCLEOTIDE SEQUENCE</scope>
    <source>
        <strain evidence="1">UIO037</strain>
    </source>
</reference>
<sequence length="256" mass="28939">MVAGARAEGGFLLWSELSPESLSRLEASADEPATLQALADLLSTEDMDDPLKRAVMLELHLNSLYFARKQGFSSEKTSALFSTIKRNHDEMAEAFLPPHKSWDYFKTILLTHAVQRPPHSFGIFSRREANLITQFVLDTYYRHFKLYRYAFTMRHIKNIDVRTSWLELPCDAFPALTDGVAASLADAPSPEAQPPSSIEMPPIEIDVNLPSDVKQAVEEKIANQVSAMRQMLDSQYTERIARYEGKIRELEAGMSK</sequence>
<evidence type="ECO:0008006" key="2">
    <source>
        <dbReference type="Google" id="ProtNLM"/>
    </source>
</evidence>
<gene>
    <name evidence="1" type="ORF">CPOL0286_LOCUS1104</name>
</gene>
<dbReference type="Pfam" id="PF14769">
    <property type="entry name" value="CLAMP"/>
    <property type="match status" value="1"/>
</dbReference>
<proteinExistence type="predicted"/>
<accession>A0A7S4HD98</accession>
<dbReference type="EMBL" id="HBKO01002202">
    <property type="protein sequence ID" value="CAE2195750.1"/>
    <property type="molecule type" value="Transcribed_RNA"/>
</dbReference>
<dbReference type="PANTHER" id="PTHR28457">
    <property type="entry name" value="COILED-COIL DOMAIN-CONTAINING PROTEIN 189"/>
    <property type="match status" value="1"/>
</dbReference>
<name>A0A7S4HD98_9EUKA</name>